<evidence type="ECO:0000256" key="1">
    <source>
        <dbReference type="SAM" id="MobiDB-lite"/>
    </source>
</evidence>
<sequence length="311" mass="35534">MSYNTSILGSHSSYLSSTPSSYYSSYRKKSSYLLDSDHYSPPSTVSAYLYSPDNPTTSSSSPSRSLYEARRYISDTFGLRSAPTYDKYGKELSNYEKWKLQNGESISGLYASKDVETEWKKKCNRRYSRALLHRGEEEEADPRESRSKTVGPTTSYYTSGGFTEDVKPSSYCTPRSSITSSKVREKLSGYTVQDVRGDGGCYYRCLSLYFTGTESNYNNYRREVMSYIRENLDNYSSMIKSEIGYASTNDYFSRKTRTDRQEFAETTEIIATCVVYNINVHVLALVPGRRNRWEWLHFDPSIGSGKPSNTK</sequence>
<dbReference type="GO" id="GO:0016579">
    <property type="term" value="P:protein deubiquitination"/>
    <property type="evidence" value="ECO:0007669"/>
    <property type="project" value="TreeGrafter"/>
</dbReference>
<keyword evidence="3" id="KW-1185">Reference proteome</keyword>
<dbReference type="GO" id="GO:0004843">
    <property type="term" value="F:cysteine-type deubiquitinase activity"/>
    <property type="evidence" value="ECO:0007669"/>
    <property type="project" value="TreeGrafter"/>
</dbReference>
<feature type="region of interest" description="Disordered" evidence="1">
    <location>
        <begin position="134"/>
        <end position="159"/>
    </location>
</feature>
<dbReference type="InterPro" id="IPR003323">
    <property type="entry name" value="OTU_dom"/>
</dbReference>
<feature type="compositionally biased region" description="Polar residues" evidence="1">
    <location>
        <begin position="148"/>
        <end position="159"/>
    </location>
</feature>
<dbReference type="EMBL" id="HG994583">
    <property type="protein sequence ID" value="CAF2929318.1"/>
    <property type="molecule type" value="Genomic_DNA"/>
</dbReference>
<dbReference type="PANTHER" id="PTHR12419">
    <property type="entry name" value="OTU DOMAIN CONTAINING PROTEIN"/>
    <property type="match status" value="1"/>
</dbReference>
<dbReference type="PROSITE" id="PS50802">
    <property type="entry name" value="OTU"/>
    <property type="match status" value="1"/>
</dbReference>
<evidence type="ECO:0000313" key="2">
    <source>
        <dbReference type="EMBL" id="CAF2929318.1"/>
    </source>
</evidence>
<organism evidence="2 3">
    <name type="scientific">Lepeophtheirus salmonis</name>
    <name type="common">Salmon louse</name>
    <name type="synonym">Caligus salmonis</name>
    <dbReference type="NCBI Taxonomy" id="72036"/>
    <lineage>
        <taxon>Eukaryota</taxon>
        <taxon>Metazoa</taxon>
        <taxon>Ecdysozoa</taxon>
        <taxon>Arthropoda</taxon>
        <taxon>Crustacea</taxon>
        <taxon>Multicrustacea</taxon>
        <taxon>Hexanauplia</taxon>
        <taxon>Copepoda</taxon>
        <taxon>Siphonostomatoida</taxon>
        <taxon>Caligidae</taxon>
        <taxon>Lepeophtheirus</taxon>
    </lineage>
</organism>
<reference evidence="2" key="1">
    <citation type="submission" date="2021-02" db="EMBL/GenBank/DDBJ databases">
        <authorList>
            <person name="Bekaert M."/>
        </authorList>
    </citation>
    <scope>NUCLEOTIDE SEQUENCE</scope>
    <source>
        <strain evidence="2">IoA-00</strain>
    </source>
</reference>
<dbReference type="Proteomes" id="UP000675881">
    <property type="component" value="Chromosome 4"/>
</dbReference>
<name>A0A7R8H7V1_LEPSM</name>
<dbReference type="InterPro" id="IPR050704">
    <property type="entry name" value="Peptidase_C85-like"/>
</dbReference>
<gene>
    <name evidence="2" type="ORF">LSAA_8753</name>
</gene>
<dbReference type="InterPro" id="IPR038765">
    <property type="entry name" value="Papain-like_cys_pep_sf"/>
</dbReference>
<dbReference type="OrthoDB" id="6626362at2759"/>
<accession>A0A7R8H7V1</accession>
<protein>
    <submittedName>
        <fullName evidence="2">(salmon louse) hypothetical protein</fullName>
    </submittedName>
</protein>
<dbReference type="SUPFAM" id="SSF54001">
    <property type="entry name" value="Cysteine proteinases"/>
    <property type="match status" value="1"/>
</dbReference>
<evidence type="ECO:0000313" key="3">
    <source>
        <dbReference type="Proteomes" id="UP000675881"/>
    </source>
</evidence>
<dbReference type="Gene3D" id="3.90.70.80">
    <property type="match status" value="1"/>
</dbReference>
<dbReference type="AlphaFoldDB" id="A0A7R8H7V1"/>
<proteinExistence type="predicted"/>